<feature type="chain" id="PRO_5045968671" description="LPXTG-motif cell wall-anchored protein" evidence="3">
    <location>
        <begin position="33"/>
        <end position="688"/>
    </location>
</feature>
<evidence type="ECO:0000313" key="5">
    <source>
        <dbReference type="Proteomes" id="UP001597181"/>
    </source>
</evidence>
<dbReference type="InterPro" id="IPR009003">
    <property type="entry name" value="Peptidase_S1_PA"/>
</dbReference>
<dbReference type="CDD" id="cd21112">
    <property type="entry name" value="alphaLP-like"/>
    <property type="match status" value="1"/>
</dbReference>
<evidence type="ECO:0000256" key="1">
    <source>
        <dbReference type="SAM" id="MobiDB-lite"/>
    </source>
</evidence>
<dbReference type="EMBL" id="JBHTLY010000001">
    <property type="protein sequence ID" value="MFD1200653.1"/>
    <property type="molecule type" value="Genomic_DNA"/>
</dbReference>
<evidence type="ECO:0000256" key="2">
    <source>
        <dbReference type="SAM" id="Phobius"/>
    </source>
</evidence>
<accession>A0ABW3TJK7</accession>
<keyword evidence="2" id="KW-0812">Transmembrane</keyword>
<keyword evidence="3" id="KW-0732">Signal</keyword>
<name>A0ABW3TJK7_9MICO</name>
<dbReference type="Gene3D" id="2.40.10.10">
    <property type="entry name" value="Trypsin-like serine proteases"/>
    <property type="match status" value="2"/>
</dbReference>
<evidence type="ECO:0000313" key="4">
    <source>
        <dbReference type="EMBL" id="MFD1200653.1"/>
    </source>
</evidence>
<dbReference type="Gene3D" id="2.60.40.10">
    <property type="entry name" value="Immunoglobulins"/>
    <property type="match status" value="3"/>
</dbReference>
<keyword evidence="2" id="KW-0472">Membrane</keyword>
<dbReference type="RefSeq" id="WP_343959055.1">
    <property type="nucleotide sequence ID" value="NZ_BAAAKZ010000003.1"/>
</dbReference>
<sequence>MEKRLRMGSVLAGAAVASMLVGSLLAAPAAFATDTGAGYAPTDDAGYQEFVGGLIAADQAVTAVSQDGEGNIVVAAVAGTLAEGTVSQLAGYENVVIADRPAVLAHAMNDVVGGAGYAVNRMSVCSFGFSGWSATGTPAIITAGHCGPTGSVIDRTLPSKDDAPFFPGREPAYTPTLIDPVGTMGFSQWGGPAGLDGAEGDLDSTDIAVIDVTNGELRPLPMVTDWGSWSTEDLSLSGTPVTAVGTAKVGDSITRSGRSTGVANGTVQADDAETVVEDKSWARVCEVVDPVPAGCHWVYGFWTDAVSRPGDSGGAYMRGTTAVGVLSGGSEEFSFATDLENGLRLTPGYTVMLDLAEPAVTSAAAVAPGGVVRGTGGAGLTLTVATAASTFDVPIAGDGTWSFAAPTAAGAVSYVLQARDAGFNRSDEVPFTLTVDPALLAQPAIAAPANGATIVGQPVTFAGTGEPTSTITLSGGAAASTTVAADGAWSVTTSVDYGAATVTATQSIHGGSATTDVSFTVAPAAPAVTGLNDGAELAESPTHITGTAVPGATVAVVLDGKALAQVVARAGEGERSGLGAWSVAVPGVLAAGKHELSVTQAVGGAVSEATRGTFSVAASVTPTPKPATKTPTGHTPDQPGAGSVGVLTATGFDAQAAALAASLGGAVLLAGAALLICSRRRRSTSLRN</sequence>
<feature type="region of interest" description="Disordered" evidence="1">
    <location>
        <begin position="619"/>
        <end position="642"/>
    </location>
</feature>
<dbReference type="Proteomes" id="UP001597181">
    <property type="component" value="Unassembled WGS sequence"/>
</dbReference>
<evidence type="ECO:0000256" key="3">
    <source>
        <dbReference type="SAM" id="SignalP"/>
    </source>
</evidence>
<comment type="caution">
    <text evidence="4">The sequence shown here is derived from an EMBL/GenBank/DDBJ whole genome shotgun (WGS) entry which is preliminary data.</text>
</comment>
<keyword evidence="2" id="KW-1133">Transmembrane helix</keyword>
<organism evidence="4 5">
    <name type="scientific">Leucobacter albus</name>
    <dbReference type="NCBI Taxonomy" id="272210"/>
    <lineage>
        <taxon>Bacteria</taxon>
        <taxon>Bacillati</taxon>
        <taxon>Actinomycetota</taxon>
        <taxon>Actinomycetes</taxon>
        <taxon>Micrococcales</taxon>
        <taxon>Microbacteriaceae</taxon>
        <taxon>Leucobacter</taxon>
    </lineage>
</organism>
<proteinExistence type="predicted"/>
<feature type="compositionally biased region" description="Low complexity" evidence="1">
    <location>
        <begin position="626"/>
        <end position="636"/>
    </location>
</feature>
<protein>
    <recommendedName>
        <fullName evidence="6">LPXTG-motif cell wall-anchored protein</fullName>
    </recommendedName>
</protein>
<evidence type="ECO:0008006" key="6">
    <source>
        <dbReference type="Google" id="ProtNLM"/>
    </source>
</evidence>
<dbReference type="SUPFAM" id="SSF50494">
    <property type="entry name" value="Trypsin-like serine proteases"/>
    <property type="match status" value="1"/>
</dbReference>
<feature type="signal peptide" evidence="3">
    <location>
        <begin position="1"/>
        <end position="32"/>
    </location>
</feature>
<feature type="transmembrane region" description="Helical" evidence="2">
    <location>
        <begin position="656"/>
        <end position="677"/>
    </location>
</feature>
<reference evidence="5" key="1">
    <citation type="journal article" date="2019" name="Int. J. Syst. Evol. Microbiol.">
        <title>The Global Catalogue of Microorganisms (GCM) 10K type strain sequencing project: providing services to taxonomists for standard genome sequencing and annotation.</title>
        <authorList>
            <consortium name="The Broad Institute Genomics Platform"/>
            <consortium name="The Broad Institute Genome Sequencing Center for Infectious Disease"/>
            <person name="Wu L."/>
            <person name="Ma J."/>
        </authorList>
    </citation>
    <scope>NUCLEOTIDE SEQUENCE [LARGE SCALE GENOMIC DNA]</scope>
    <source>
        <strain evidence="5">CCUG 50213</strain>
    </source>
</reference>
<gene>
    <name evidence="4" type="ORF">ACFQ3U_01935</name>
</gene>
<keyword evidence="5" id="KW-1185">Reference proteome</keyword>
<dbReference type="InterPro" id="IPR013783">
    <property type="entry name" value="Ig-like_fold"/>
</dbReference>
<dbReference type="InterPro" id="IPR043504">
    <property type="entry name" value="Peptidase_S1_PA_chymotrypsin"/>
</dbReference>